<protein>
    <submittedName>
        <fullName evidence="2">Uncharacterized protein</fullName>
    </submittedName>
</protein>
<evidence type="ECO:0000313" key="2">
    <source>
        <dbReference type="EMBL" id="VVD05455.1"/>
    </source>
</evidence>
<evidence type="ECO:0000256" key="1">
    <source>
        <dbReference type="SAM" id="MobiDB-lite"/>
    </source>
</evidence>
<keyword evidence="3" id="KW-1185">Reference proteome</keyword>
<evidence type="ECO:0000313" key="3">
    <source>
        <dbReference type="Proteomes" id="UP000324832"/>
    </source>
</evidence>
<feature type="region of interest" description="Disordered" evidence="1">
    <location>
        <begin position="91"/>
        <end position="113"/>
    </location>
</feature>
<dbReference type="Proteomes" id="UP000324832">
    <property type="component" value="Unassembled WGS sequence"/>
</dbReference>
<sequence>MECPLSNESYEYRRNLFKDIWKKPENLNDADTREVVYKPKIIKTLNLEGTYRIAKQRRKQQRLKRLQSVCTKILKFCDGSDEEWSIEEHKRQKSKRRLTRRKAIKRQSKHRRLNNNYKNYKMESSTVINENISRKELTPHNDDKCETCEQKEMGSSTRKALRSKKNYRKLNNFKNYVTETSTLINDEISTTQYDDKCQIMDKQKEKDKSISKEIGFKSIHGHLNKLANYLNETSPLNDEILTGSTSLRYEDKYAILKEDKSWLGLAWLCNCMALSYVIVVAVRKGIGLLE</sequence>
<accession>A0A5E4R5Z1</accession>
<gene>
    <name evidence="2" type="ORF">LSINAPIS_LOCUS14991</name>
</gene>
<dbReference type="AlphaFoldDB" id="A0A5E4R5Z1"/>
<reference evidence="2 3" key="1">
    <citation type="submission" date="2017-07" db="EMBL/GenBank/DDBJ databases">
        <authorList>
            <person name="Talla V."/>
            <person name="Backstrom N."/>
        </authorList>
    </citation>
    <scope>NUCLEOTIDE SEQUENCE [LARGE SCALE GENOMIC DNA]</scope>
</reference>
<dbReference type="EMBL" id="FZQP02006972">
    <property type="protein sequence ID" value="VVD05455.1"/>
    <property type="molecule type" value="Genomic_DNA"/>
</dbReference>
<name>A0A5E4R5Z1_9NEOP</name>
<proteinExistence type="predicted"/>
<organism evidence="2 3">
    <name type="scientific">Leptidea sinapis</name>
    <dbReference type="NCBI Taxonomy" id="189913"/>
    <lineage>
        <taxon>Eukaryota</taxon>
        <taxon>Metazoa</taxon>
        <taxon>Ecdysozoa</taxon>
        <taxon>Arthropoda</taxon>
        <taxon>Hexapoda</taxon>
        <taxon>Insecta</taxon>
        <taxon>Pterygota</taxon>
        <taxon>Neoptera</taxon>
        <taxon>Endopterygota</taxon>
        <taxon>Lepidoptera</taxon>
        <taxon>Glossata</taxon>
        <taxon>Ditrysia</taxon>
        <taxon>Papilionoidea</taxon>
        <taxon>Pieridae</taxon>
        <taxon>Dismorphiinae</taxon>
        <taxon>Leptidea</taxon>
    </lineage>
</organism>